<reference evidence="1" key="2">
    <citation type="journal article" date="2015" name="Genome Announc.">
        <title>Draft Genome Sequence of Filamentous Marine Cyanobacterium Lyngbya confervoides Strain BDU141951.</title>
        <authorList>
            <person name="Chandrababunaidu M.M."/>
            <person name="Sen D."/>
            <person name="Tripathy S."/>
        </authorList>
    </citation>
    <scope>NUCLEOTIDE SEQUENCE</scope>
    <source>
        <strain evidence="1">BDU141951</strain>
    </source>
</reference>
<comment type="caution">
    <text evidence="1">The sequence shown here is derived from an EMBL/GenBank/DDBJ whole genome shotgun (WGS) entry which is preliminary data.</text>
</comment>
<dbReference type="Gene3D" id="3.30.1460.10">
    <property type="match status" value="1"/>
</dbReference>
<organism evidence="1">
    <name type="scientific">Lyngbya confervoides BDU141951</name>
    <dbReference type="NCBI Taxonomy" id="1574623"/>
    <lineage>
        <taxon>Bacteria</taxon>
        <taxon>Bacillati</taxon>
        <taxon>Cyanobacteriota</taxon>
        <taxon>Cyanophyceae</taxon>
        <taxon>Oscillatoriophycideae</taxon>
        <taxon>Oscillatoriales</taxon>
        <taxon>Microcoleaceae</taxon>
        <taxon>Lyngbya</taxon>
    </lineage>
</organism>
<proteinExistence type="predicted"/>
<dbReference type="EMBL" id="JTHE02000003">
    <property type="protein sequence ID" value="NEV66247.1"/>
    <property type="molecule type" value="Genomic_DNA"/>
</dbReference>
<reference evidence="1" key="3">
    <citation type="submission" date="2020-02" db="EMBL/GenBank/DDBJ databases">
        <authorList>
            <person name="Sarangi A.N."/>
            <person name="Ghosh S."/>
            <person name="Mukherjee M."/>
            <person name="Tripathy S."/>
        </authorList>
    </citation>
    <scope>NUCLEOTIDE SEQUENCE</scope>
    <source>
        <strain evidence="1">BDU141951</strain>
    </source>
</reference>
<dbReference type="SUPFAM" id="SSF69635">
    <property type="entry name" value="Type III secretory system chaperone-like"/>
    <property type="match status" value="1"/>
</dbReference>
<accession>A0A0C1UUY3</accession>
<protein>
    <recommendedName>
        <fullName evidence="2">DNA-binding domain-containing protein</fullName>
    </recommendedName>
</protein>
<dbReference type="AlphaFoldDB" id="A0A0C1UUY3"/>
<name>A0A0C1UUY3_9CYAN</name>
<reference evidence="1" key="1">
    <citation type="submission" date="2014-11" db="EMBL/GenBank/DDBJ databases">
        <authorList>
            <person name="Malar M.C."/>
            <person name="Sen D."/>
            <person name="Tripathy S."/>
        </authorList>
    </citation>
    <scope>NUCLEOTIDE SEQUENCE</scope>
    <source>
        <strain evidence="1">BDU141951</strain>
    </source>
</reference>
<sequence length="187" mass="21418">MENQDITTHLQQRFGSAVQHTPPDAWQVETPDYRLLVLLSTDQSWLRLLMPIVPGEVAQPYLSQILEANFDLTQEVRYALHQNVLWGVFQYELASLTAVRFEAAISRLLGMKQEGIDPFFNALVEQQIRQIIVAAKQQGQSLTATMQTLDRLYSEGIMGNLDDSSTDKAQVLASWQRQLERLWEEDL</sequence>
<evidence type="ECO:0000313" key="1">
    <source>
        <dbReference type="EMBL" id="NEV66247.1"/>
    </source>
</evidence>
<evidence type="ECO:0008006" key="2">
    <source>
        <dbReference type="Google" id="ProtNLM"/>
    </source>
</evidence>
<gene>
    <name evidence="1" type="ORF">QQ91_003860</name>
</gene>